<dbReference type="AlphaFoldDB" id="A0A395VC61"/>
<dbReference type="Proteomes" id="UP000266172">
    <property type="component" value="Unassembled WGS sequence"/>
</dbReference>
<accession>A0A395VC61</accession>
<name>A0A395VC61_9FIRM</name>
<gene>
    <name evidence="1" type="ORF">DWX93_01020</name>
</gene>
<reference evidence="1 2" key="1">
    <citation type="submission" date="2018-08" db="EMBL/GenBank/DDBJ databases">
        <title>A genome reference for cultivated species of the human gut microbiota.</title>
        <authorList>
            <person name="Zou Y."/>
            <person name="Xue W."/>
            <person name="Luo G."/>
        </authorList>
    </citation>
    <scope>NUCLEOTIDE SEQUENCE [LARGE SCALE GENOMIC DNA]</scope>
    <source>
        <strain evidence="1 2">AF22-12AC</strain>
    </source>
</reference>
<evidence type="ECO:0000313" key="1">
    <source>
        <dbReference type="EMBL" id="RGS41954.1"/>
    </source>
</evidence>
<proteinExistence type="predicted"/>
<dbReference type="RefSeq" id="WP_118096251.1">
    <property type="nucleotide sequence ID" value="NZ_QRVL01000001.1"/>
</dbReference>
<organism evidence="1 2">
    <name type="scientific">Roseburia hominis</name>
    <dbReference type="NCBI Taxonomy" id="301301"/>
    <lineage>
        <taxon>Bacteria</taxon>
        <taxon>Bacillati</taxon>
        <taxon>Bacillota</taxon>
        <taxon>Clostridia</taxon>
        <taxon>Lachnospirales</taxon>
        <taxon>Lachnospiraceae</taxon>
        <taxon>Roseburia</taxon>
    </lineage>
</organism>
<evidence type="ECO:0000313" key="2">
    <source>
        <dbReference type="Proteomes" id="UP000266172"/>
    </source>
</evidence>
<protein>
    <submittedName>
        <fullName evidence="1">Uncharacterized protein</fullName>
    </submittedName>
</protein>
<dbReference type="EMBL" id="QRVL01000001">
    <property type="protein sequence ID" value="RGS41954.1"/>
    <property type="molecule type" value="Genomic_DNA"/>
</dbReference>
<sequence>MVIVGYYAHGNKHYVAFKDEADTKDRFMITDGFHDRPVTERNQGKYEGYVKIDKAECNIKKIIGRIRGTRPWHPLLRLLQKEAG</sequence>
<comment type="caution">
    <text evidence="1">The sequence shown here is derived from an EMBL/GenBank/DDBJ whole genome shotgun (WGS) entry which is preliminary data.</text>
</comment>